<feature type="domain" description="Response regulatory" evidence="10">
    <location>
        <begin position="3"/>
        <end position="120"/>
    </location>
</feature>
<evidence type="ECO:0000259" key="9">
    <source>
        <dbReference type="PROSITE" id="PS01124"/>
    </source>
</evidence>
<keyword evidence="12" id="KW-1185">Reference proteome</keyword>
<evidence type="ECO:0000256" key="6">
    <source>
        <dbReference type="ARBA" id="ARBA00023125"/>
    </source>
</evidence>
<dbReference type="Pfam" id="PF12833">
    <property type="entry name" value="HTH_18"/>
    <property type="match status" value="1"/>
</dbReference>
<dbReference type="Proteomes" id="UP001501734">
    <property type="component" value="Unassembled WGS sequence"/>
</dbReference>
<dbReference type="EMBL" id="BAABDL010000101">
    <property type="protein sequence ID" value="GAA4073698.1"/>
    <property type="molecule type" value="Genomic_DNA"/>
</dbReference>
<evidence type="ECO:0000256" key="4">
    <source>
        <dbReference type="ARBA" id="ARBA00023012"/>
    </source>
</evidence>
<dbReference type="InterPro" id="IPR001789">
    <property type="entry name" value="Sig_transdc_resp-reg_receiver"/>
</dbReference>
<comment type="subcellular location">
    <subcellularLocation>
        <location evidence="1">Cytoplasm</location>
    </subcellularLocation>
</comment>
<dbReference type="InterPro" id="IPR011006">
    <property type="entry name" value="CheY-like_superfamily"/>
</dbReference>
<dbReference type="InterPro" id="IPR051552">
    <property type="entry name" value="HptR"/>
</dbReference>
<dbReference type="Gene3D" id="1.10.10.60">
    <property type="entry name" value="Homeodomain-like"/>
    <property type="match status" value="2"/>
</dbReference>
<dbReference type="PROSITE" id="PS00041">
    <property type="entry name" value="HTH_ARAC_FAMILY_1"/>
    <property type="match status" value="1"/>
</dbReference>
<dbReference type="SUPFAM" id="SSF52172">
    <property type="entry name" value="CheY-like"/>
    <property type="match status" value="1"/>
</dbReference>
<keyword evidence="3 8" id="KW-0597">Phosphoprotein</keyword>
<protein>
    <submittedName>
        <fullName evidence="11">Response regulator transcription factor</fullName>
    </submittedName>
</protein>
<dbReference type="InterPro" id="IPR009057">
    <property type="entry name" value="Homeodomain-like_sf"/>
</dbReference>
<keyword evidence="6" id="KW-0238">DNA-binding</keyword>
<dbReference type="PANTHER" id="PTHR42713:SF3">
    <property type="entry name" value="TRANSCRIPTIONAL REGULATORY PROTEIN HPTR"/>
    <property type="match status" value="1"/>
</dbReference>
<keyword evidence="2" id="KW-0963">Cytoplasm</keyword>
<evidence type="ECO:0000256" key="5">
    <source>
        <dbReference type="ARBA" id="ARBA00023015"/>
    </source>
</evidence>
<evidence type="ECO:0000259" key="10">
    <source>
        <dbReference type="PROSITE" id="PS50110"/>
    </source>
</evidence>
<evidence type="ECO:0000313" key="11">
    <source>
        <dbReference type="EMBL" id="GAA4073698.1"/>
    </source>
</evidence>
<dbReference type="SMART" id="SM00342">
    <property type="entry name" value="HTH_ARAC"/>
    <property type="match status" value="1"/>
</dbReference>
<proteinExistence type="predicted"/>
<dbReference type="SUPFAM" id="SSF46689">
    <property type="entry name" value="Homeodomain-like"/>
    <property type="match status" value="2"/>
</dbReference>
<dbReference type="InterPro" id="IPR018062">
    <property type="entry name" value="HTH_AraC-typ_CS"/>
</dbReference>
<name>A0ABP7VSU6_9BACI</name>
<keyword evidence="5" id="KW-0805">Transcription regulation</keyword>
<dbReference type="PROSITE" id="PS50110">
    <property type="entry name" value="RESPONSE_REGULATORY"/>
    <property type="match status" value="1"/>
</dbReference>
<dbReference type="CDD" id="cd17536">
    <property type="entry name" value="REC_YesN-like"/>
    <property type="match status" value="1"/>
</dbReference>
<evidence type="ECO:0000256" key="2">
    <source>
        <dbReference type="ARBA" id="ARBA00022490"/>
    </source>
</evidence>
<dbReference type="SMART" id="SM00448">
    <property type="entry name" value="REC"/>
    <property type="match status" value="1"/>
</dbReference>
<dbReference type="RefSeq" id="WP_344912531.1">
    <property type="nucleotide sequence ID" value="NZ_BAABDL010000101.1"/>
</dbReference>
<evidence type="ECO:0000256" key="1">
    <source>
        <dbReference type="ARBA" id="ARBA00004496"/>
    </source>
</evidence>
<feature type="modified residue" description="4-aspartylphosphate" evidence="8">
    <location>
        <position position="55"/>
    </location>
</feature>
<keyword evidence="4" id="KW-0902">Two-component regulatory system</keyword>
<dbReference type="PANTHER" id="PTHR42713">
    <property type="entry name" value="HISTIDINE KINASE-RELATED"/>
    <property type="match status" value="1"/>
</dbReference>
<dbReference type="InterPro" id="IPR018060">
    <property type="entry name" value="HTH_AraC"/>
</dbReference>
<gene>
    <name evidence="11" type="ORF">GCM10022410_18760</name>
</gene>
<evidence type="ECO:0000313" key="12">
    <source>
        <dbReference type="Proteomes" id="UP001501734"/>
    </source>
</evidence>
<organism evidence="11 12">
    <name type="scientific">Amphibacillus indicireducens</name>
    <dbReference type="NCBI Taxonomy" id="1076330"/>
    <lineage>
        <taxon>Bacteria</taxon>
        <taxon>Bacillati</taxon>
        <taxon>Bacillota</taxon>
        <taxon>Bacilli</taxon>
        <taxon>Bacillales</taxon>
        <taxon>Bacillaceae</taxon>
        <taxon>Amphibacillus</taxon>
    </lineage>
</organism>
<evidence type="ECO:0000256" key="7">
    <source>
        <dbReference type="ARBA" id="ARBA00023163"/>
    </source>
</evidence>
<dbReference type="Gene3D" id="3.40.50.2300">
    <property type="match status" value="1"/>
</dbReference>
<sequence>MYKVLLIDDEPIIRDGMKQIIDWEQYGFTICGDSANGRDGLELIRTLKPDLAFVDIRMSGMSGIELVEQAKQAGYSGKFVILSGYSSFSYAQELIKLGIHSYLLKPIDEDELVEILIEIKQILDGERLINSELTAYYDLTEEQAWRAVIDGRLEEWQRSVYVKNQVGPFLLTGIKLRKKCKRDQIKNELIHVVSPTAKVIFKDYLIYLLYLNQDQETVEQELLEILSYIQAKHDPDASASLAKEYNYLVDTQKAIDQIADLLDRGYSFSNQQLFQHSLNQYAHLTALDQQQISTKIVQAIEFKDHSLLLEQGEKIIDHFQNQALIKENVQIEMLELVLLITRKIKSQYPDTNLPSKHEWVDLVYQSYNLAELIDHLIEQWWLLTEEINGFVITSDDDSIGKIIAYIDQYYARDLTLKRLSDLFNYNRSYLGKKFRKETGQYFHEYLEEVRIEKAKNLLATSQEKVYVISELVGYSNMDYFYKKFKNHVGKSPKEYQKSLETEMNN</sequence>
<comment type="caution">
    <text evidence="11">The sequence shown here is derived from an EMBL/GenBank/DDBJ whole genome shotgun (WGS) entry which is preliminary data.</text>
</comment>
<evidence type="ECO:0000256" key="8">
    <source>
        <dbReference type="PROSITE-ProRule" id="PRU00169"/>
    </source>
</evidence>
<feature type="domain" description="HTH araC/xylS-type" evidence="9">
    <location>
        <begin position="400"/>
        <end position="498"/>
    </location>
</feature>
<accession>A0ABP7VSU6</accession>
<dbReference type="Pfam" id="PF00072">
    <property type="entry name" value="Response_reg"/>
    <property type="match status" value="1"/>
</dbReference>
<dbReference type="PROSITE" id="PS01124">
    <property type="entry name" value="HTH_ARAC_FAMILY_2"/>
    <property type="match status" value="1"/>
</dbReference>
<reference evidence="12" key="1">
    <citation type="journal article" date="2019" name="Int. J. Syst. Evol. Microbiol.">
        <title>The Global Catalogue of Microorganisms (GCM) 10K type strain sequencing project: providing services to taxonomists for standard genome sequencing and annotation.</title>
        <authorList>
            <consortium name="The Broad Institute Genomics Platform"/>
            <consortium name="The Broad Institute Genome Sequencing Center for Infectious Disease"/>
            <person name="Wu L."/>
            <person name="Ma J."/>
        </authorList>
    </citation>
    <scope>NUCLEOTIDE SEQUENCE [LARGE SCALE GENOMIC DNA]</scope>
    <source>
        <strain evidence="12">JCM 17250</strain>
    </source>
</reference>
<evidence type="ECO:0000256" key="3">
    <source>
        <dbReference type="ARBA" id="ARBA00022553"/>
    </source>
</evidence>
<keyword evidence="7" id="KW-0804">Transcription</keyword>